<dbReference type="EMBL" id="LGRX02000005">
    <property type="protein sequence ID" value="KAK3290033.1"/>
    <property type="molecule type" value="Genomic_DNA"/>
</dbReference>
<reference evidence="2" key="2">
    <citation type="submission" date="2023-06" db="EMBL/GenBank/DDBJ databases">
        <title>Long-read-based genome assembly of the green algal bacterivore Cymbomonas tetramitiformis.</title>
        <authorList>
            <person name="Gyaltshen Y."/>
            <person name="Rozenberg A."/>
            <person name="Paasch A."/>
            <person name="Burns J.A."/>
            <person name="Warring S."/>
            <person name="Larson R."/>
            <person name="Maurer-Alcala X."/>
            <person name="Dacks J."/>
            <person name="Kim E."/>
        </authorList>
    </citation>
    <scope>NUCLEOTIDE SEQUENCE</scope>
    <source>
        <strain evidence="2">PLY_AMNH</strain>
    </source>
</reference>
<name>A0AAE0CFC7_9CHLO</name>
<feature type="region of interest" description="Disordered" evidence="1">
    <location>
        <begin position="97"/>
        <end position="162"/>
    </location>
</feature>
<evidence type="ECO:0000256" key="1">
    <source>
        <dbReference type="SAM" id="MobiDB-lite"/>
    </source>
</evidence>
<feature type="compositionally biased region" description="Basic and acidic residues" evidence="1">
    <location>
        <begin position="134"/>
        <end position="148"/>
    </location>
</feature>
<accession>A0AAE0CFC7</accession>
<feature type="compositionally biased region" description="Basic residues" evidence="1">
    <location>
        <begin position="149"/>
        <end position="162"/>
    </location>
</feature>
<reference evidence="2 4" key="1">
    <citation type="journal article" date="2015" name="Genome Biol. Evol.">
        <title>Comparative Genomics of a Bacterivorous Green Alga Reveals Evolutionary Causalities and Consequences of Phago-Mixotrophic Mode of Nutrition.</title>
        <authorList>
            <person name="Burns J.A."/>
            <person name="Paasch A."/>
            <person name="Narechania A."/>
            <person name="Kim E."/>
        </authorList>
    </citation>
    <scope>NUCLEOTIDE SEQUENCE [LARGE SCALE GENOMIC DNA]</scope>
    <source>
        <strain evidence="2">PLY_AMNH</strain>
    </source>
</reference>
<evidence type="ECO:0000313" key="3">
    <source>
        <dbReference type="EMBL" id="KAK3290033.1"/>
    </source>
</evidence>
<protein>
    <submittedName>
        <fullName evidence="2">Uncharacterized protein</fullName>
    </submittedName>
</protein>
<sequence>MTNQKQLSRRAVNGWRKRAMRESRQVYEHRKRMRGNRRLATPARRARDDDDADADASRRHAFHADFVSSRYEFEMENSQDIESFRNGNVASATFIVRRRDEGTPPPTVGDIYDITENDADADEDTDNSPGARVVVERAEAPSRSESSRRARHAGKCALRRID</sequence>
<dbReference type="AlphaFoldDB" id="A0AAE0CFC7"/>
<evidence type="ECO:0000313" key="2">
    <source>
        <dbReference type="EMBL" id="KAK3253353.1"/>
    </source>
</evidence>
<feature type="region of interest" description="Disordered" evidence="1">
    <location>
        <begin position="1"/>
        <end position="57"/>
    </location>
</feature>
<organism evidence="2 4">
    <name type="scientific">Cymbomonas tetramitiformis</name>
    <dbReference type="NCBI Taxonomy" id="36881"/>
    <lineage>
        <taxon>Eukaryota</taxon>
        <taxon>Viridiplantae</taxon>
        <taxon>Chlorophyta</taxon>
        <taxon>Pyramimonadophyceae</taxon>
        <taxon>Pyramimonadales</taxon>
        <taxon>Pyramimonadaceae</taxon>
        <taxon>Cymbomonas</taxon>
    </lineage>
</organism>
<dbReference type="EMBL" id="LGRX02024847">
    <property type="protein sequence ID" value="KAK3253353.1"/>
    <property type="molecule type" value="Genomic_DNA"/>
</dbReference>
<proteinExistence type="predicted"/>
<feature type="compositionally biased region" description="Acidic residues" evidence="1">
    <location>
        <begin position="113"/>
        <end position="126"/>
    </location>
</feature>
<gene>
    <name evidence="3" type="ORF">CYMTET_2501</name>
    <name evidence="2" type="ORF">CYMTET_37352</name>
</gene>
<dbReference type="Proteomes" id="UP001190700">
    <property type="component" value="Unassembled WGS sequence"/>
</dbReference>
<evidence type="ECO:0000313" key="4">
    <source>
        <dbReference type="Proteomes" id="UP001190700"/>
    </source>
</evidence>
<comment type="caution">
    <text evidence="2">The sequence shown here is derived from an EMBL/GenBank/DDBJ whole genome shotgun (WGS) entry which is preliminary data.</text>
</comment>
<keyword evidence="4" id="KW-1185">Reference proteome</keyword>